<dbReference type="EMBL" id="QZWG01000011">
    <property type="protein sequence ID" value="RZB78897.1"/>
    <property type="molecule type" value="Genomic_DNA"/>
</dbReference>
<evidence type="ECO:0000256" key="2">
    <source>
        <dbReference type="SAM" id="Coils"/>
    </source>
</evidence>
<dbReference type="PANTHER" id="PTHR36309">
    <property type="entry name" value="RNA-BINDING (RRM/RBD/RNP MOTIFS) FAMILY PROTEIN"/>
    <property type="match status" value="1"/>
</dbReference>
<organism evidence="4 5">
    <name type="scientific">Glycine soja</name>
    <name type="common">Wild soybean</name>
    <dbReference type="NCBI Taxonomy" id="3848"/>
    <lineage>
        <taxon>Eukaryota</taxon>
        <taxon>Viridiplantae</taxon>
        <taxon>Streptophyta</taxon>
        <taxon>Embryophyta</taxon>
        <taxon>Tracheophyta</taxon>
        <taxon>Spermatophyta</taxon>
        <taxon>Magnoliopsida</taxon>
        <taxon>eudicotyledons</taxon>
        <taxon>Gunneridae</taxon>
        <taxon>Pentapetalae</taxon>
        <taxon>rosids</taxon>
        <taxon>fabids</taxon>
        <taxon>Fabales</taxon>
        <taxon>Fabaceae</taxon>
        <taxon>Papilionoideae</taxon>
        <taxon>50 kb inversion clade</taxon>
        <taxon>NPAAA clade</taxon>
        <taxon>indigoferoid/millettioid clade</taxon>
        <taxon>Phaseoleae</taxon>
        <taxon>Glycine</taxon>
        <taxon>Glycine subgen. Soja</taxon>
    </lineage>
</organism>
<dbReference type="Gramene" id="XM_028335131.1">
    <property type="protein sequence ID" value="XP_028190932.1"/>
    <property type="gene ID" value="LOC114376835"/>
</dbReference>
<accession>A0A445HYV1</accession>
<reference evidence="4 5" key="1">
    <citation type="submission" date="2018-09" db="EMBL/GenBank/DDBJ databases">
        <title>A high-quality reference genome of wild soybean provides a powerful tool to mine soybean genomes.</title>
        <authorList>
            <person name="Xie M."/>
            <person name="Chung C.Y.L."/>
            <person name="Li M.-W."/>
            <person name="Wong F.-L."/>
            <person name="Chan T.-F."/>
            <person name="Lam H.-M."/>
        </authorList>
    </citation>
    <scope>NUCLEOTIDE SEQUENCE [LARGE SCALE GENOMIC DNA]</scope>
    <source>
        <strain evidence="5">cv. W05</strain>
        <tissue evidence="4">Hypocotyl of etiolated seedlings</tissue>
    </source>
</reference>
<dbReference type="GO" id="GO:0003723">
    <property type="term" value="F:RNA binding"/>
    <property type="evidence" value="ECO:0007669"/>
    <property type="project" value="UniProtKB-UniRule"/>
</dbReference>
<dbReference type="Gene3D" id="3.30.70.330">
    <property type="match status" value="1"/>
</dbReference>
<evidence type="ECO:0000313" key="4">
    <source>
        <dbReference type="EMBL" id="RZB78896.1"/>
    </source>
</evidence>
<proteinExistence type="predicted"/>
<evidence type="ECO:0000256" key="1">
    <source>
        <dbReference type="PROSITE-ProRule" id="PRU00176"/>
    </source>
</evidence>
<dbReference type="EMBL" id="QZWG01000011">
    <property type="protein sequence ID" value="RZB78896.1"/>
    <property type="molecule type" value="Genomic_DNA"/>
</dbReference>
<dbReference type="PROSITE" id="PS50102">
    <property type="entry name" value="RRM"/>
    <property type="match status" value="1"/>
</dbReference>
<keyword evidence="2" id="KW-0175">Coiled coil</keyword>
<comment type="caution">
    <text evidence="4">The sequence shown here is derived from an EMBL/GenBank/DDBJ whole genome shotgun (WGS) entry which is preliminary data.</text>
</comment>
<dbReference type="SMR" id="A0A445HYV1"/>
<gene>
    <name evidence="4" type="ORF">D0Y65_029323</name>
</gene>
<keyword evidence="1" id="KW-0694">RNA-binding</keyword>
<sequence length="203" mass="23426">MESSAEKYAAFKQKVSRTVYLDNMSPQVTESVIRTALDQFATVKNVKFIPNYIGPSNQPQCALVELDSAKKAKEILSMIAGYPFMMSGQPRPVRARPAVMEMFDDQPIKPNRKIKIRWLEPSDPDFELAKEVKNLTRKHAAEVEFLDKLLLEDEEKLAKQQEETLKVHYKKFKMIEGIMADKTAHRLARKYNLHVADDWARLD</sequence>
<feature type="domain" description="RRM" evidence="3">
    <location>
        <begin position="17"/>
        <end position="100"/>
    </location>
</feature>
<name>A0A445HYV1_GLYSO</name>
<dbReference type="InterPro" id="IPR053316">
    <property type="entry name" value="Epigenetic_reg_gene_expr"/>
</dbReference>
<dbReference type="InterPro" id="IPR035979">
    <property type="entry name" value="RBD_domain_sf"/>
</dbReference>
<dbReference type="CDD" id="cd00590">
    <property type="entry name" value="RRM_SF"/>
    <property type="match status" value="1"/>
</dbReference>
<protein>
    <recommendedName>
        <fullName evidence="3">RRM domain-containing protein</fullName>
    </recommendedName>
</protein>
<dbReference type="Proteomes" id="UP000289340">
    <property type="component" value="Chromosome 11"/>
</dbReference>
<evidence type="ECO:0000313" key="5">
    <source>
        <dbReference type="Proteomes" id="UP000289340"/>
    </source>
</evidence>
<dbReference type="AlphaFoldDB" id="A0A445HYV1"/>
<evidence type="ECO:0000259" key="3">
    <source>
        <dbReference type="PROSITE" id="PS50102"/>
    </source>
</evidence>
<dbReference type="InterPro" id="IPR000504">
    <property type="entry name" value="RRM_dom"/>
</dbReference>
<keyword evidence="5" id="KW-1185">Reference proteome</keyword>
<dbReference type="PANTHER" id="PTHR36309:SF1">
    <property type="entry name" value="RNA-BINDING (RRM_RBD_RNP MOTIFS) FAMILY PROTEIN"/>
    <property type="match status" value="1"/>
</dbReference>
<dbReference type="SUPFAM" id="SSF54928">
    <property type="entry name" value="RNA-binding domain, RBD"/>
    <property type="match status" value="1"/>
</dbReference>
<dbReference type="InterPro" id="IPR012677">
    <property type="entry name" value="Nucleotide-bd_a/b_plait_sf"/>
</dbReference>
<feature type="coiled-coil region" evidence="2">
    <location>
        <begin position="143"/>
        <end position="171"/>
    </location>
</feature>